<evidence type="ECO:0000313" key="14">
    <source>
        <dbReference type="EMBL" id="PAV16729.1"/>
    </source>
</evidence>
<evidence type="ECO:0000256" key="10">
    <source>
        <dbReference type="ARBA" id="ARBA00023180"/>
    </source>
</evidence>
<dbReference type="InParanoid" id="A0A286UAY7"/>
<keyword evidence="6" id="KW-0560">Oxidoreductase</keyword>
<evidence type="ECO:0000256" key="8">
    <source>
        <dbReference type="ARBA" id="ARBA00023033"/>
    </source>
</evidence>
<evidence type="ECO:0000313" key="15">
    <source>
        <dbReference type="Proteomes" id="UP000217199"/>
    </source>
</evidence>
<comment type="caution">
    <text evidence="14">The sequence shown here is derived from an EMBL/GenBank/DDBJ whole genome shotgun (WGS) entry which is preliminary data.</text>
</comment>
<dbReference type="Proteomes" id="UP000217199">
    <property type="component" value="Unassembled WGS sequence"/>
</dbReference>
<name>A0A286UAY7_9AGAM</name>
<dbReference type="GO" id="GO:0005576">
    <property type="term" value="C:extracellular region"/>
    <property type="evidence" value="ECO:0007669"/>
    <property type="project" value="UniProtKB-SubCell"/>
</dbReference>
<organism evidence="14 15">
    <name type="scientific">Pyrrhoderma noxium</name>
    <dbReference type="NCBI Taxonomy" id="2282107"/>
    <lineage>
        <taxon>Eukaryota</taxon>
        <taxon>Fungi</taxon>
        <taxon>Dikarya</taxon>
        <taxon>Basidiomycota</taxon>
        <taxon>Agaricomycotina</taxon>
        <taxon>Agaricomycetes</taxon>
        <taxon>Hymenochaetales</taxon>
        <taxon>Hymenochaetaceae</taxon>
        <taxon>Pyrrhoderma</taxon>
    </lineage>
</organism>
<dbReference type="OrthoDB" id="2019572at2759"/>
<keyword evidence="7" id="KW-0186">Copper</keyword>
<evidence type="ECO:0000256" key="11">
    <source>
        <dbReference type="ARBA" id="ARBA00046340"/>
    </source>
</evidence>
<evidence type="ECO:0000256" key="1">
    <source>
        <dbReference type="ARBA" id="ARBA00001973"/>
    </source>
</evidence>
<keyword evidence="8" id="KW-0503">Monooxygenase</keyword>
<keyword evidence="5 13" id="KW-0732">Signal</keyword>
<comment type="similarity">
    <text evidence="11">Belongs to the polysaccharide monooxygenase AA14 family.</text>
</comment>
<keyword evidence="15" id="KW-1185">Reference proteome</keyword>
<comment type="cofactor">
    <cofactor evidence="1">
        <name>Cu(2+)</name>
        <dbReference type="ChEBI" id="CHEBI:29036"/>
    </cofactor>
</comment>
<evidence type="ECO:0000256" key="6">
    <source>
        <dbReference type="ARBA" id="ARBA00023002"/>
    </source>
</evidence>
<dbReference type="AlphaFoldDB" id="A0A286UAY7"/>
<feature type="chain" id="PRO_5013816927" evidence="13">
    <location>
        <begin position="23"/>
        <end position="497"/>
    </location>
</feature>
<keyword evidence="3" id="KW-0964">Secreted</keyword>
<evidence type="ECO:0000256" key="5">
    <source>
        <dbReference type="ARBA" id="ARBA00022729"/>
    </source>
</evidence>
<dbReference type="EMBL" id="NBII01000008">
    <property type="protein sequence ID" value="PAV16729.1"/>
    <property type="molecule type" value="Genomic_DNA"/>
</dbReference>
<protein>
    <submittedName>
        <fullName evidence="14">Uncharacterized protein</fullName>
    </submittedName>
</protein>
<evidence type="ECO:0000256" key="4">
    <source>
        <dbReference type="ARBA" id="ARBA00022723"/>
    </source>
</evidence>
<keyword evidence="4" id="KW-0479">Metal-binding</keyword>
<feature type="compositionally biased region" description="Polar residues" evidence="12">
    <location>
        <begin position="366"/>
        <end position="375"/>
    </location>
</feature>
<evidence type="ECO:0000256" key="9">
    <source>
        <dbReference type="ARBA" id="ARBA00023157"/>
    </source>
</evidence>
<comment type="subcellular location">
    <subcellularLocation>
        <location evidence="2">Secreted</location>
    </subcellularLocation>
</comment>
<evidence type="ECO:0000256" key="13">
    <source>
        <dbReference type="SAM" id="SignalP"/>
    </source>
</evidence>
<feature type="region of interest" description="Disordered" evidence="12">
    <location>
        <begin position="332"/>
        <end position="383"/>
    </location>
</feature>
<dbReference type="Pfam" id="PF22810">
    <property type="entry name" value="LPMO_AA14"/>
    <property type="match status" value="1"/>
</dbReference>
<accession>A0A286UAY7</accession>
<proteinExistence type="inferred from homology"/>
<dbReference type="STRING" id="2282107.A0A286UAY7"/>
<dbReference type="GO" id="GO:0046872">
    <property type="term" value="F:metal ion binding"/>
    <property type="evidence" value="ECO:0007669"/>
    <property type="project" value="UniProtKB-KW"/>
</dbReference>
<keyword evidence="9" id="KW-1015">Disulfide bond</keyword>
<evidence type="ECO:0000256" key="7">
    <source>
        <dbReference type="ARBA" id="ARBA00023008"/>
    </source>
</evidence>
<sequence>MPSLKIQMLPIVLPLLTGYVLSVSGHSTLWHKSMWGFNVTAKTFSYDNRPVVPLMDMTYNQWWWHGHLDYPPNDGDFLELPAGGTLHSEISCDKGATTMFASSPGGDIQDGDNPCPGSATTAFHANNEADTRGCALAITYKSDASSVKPEDFTVFTTNQTCVWHRFTDFQIPADLPACPDEGCLCSFNWIHAPDSGAEQIFMNGYRCKVTGSTSSKKLATPRLARRCGPTLDSTEVTVAPWNCTYGAKQAIYWLQKEGNTFFEGDHDPPYYNELYGFTNGAQTDIFQDSELPTFDESGDQSGFFTLGDSTVTTASIVFPTVSSGWKTTVTAASGQETTQAASSSTQSTTTPEATSSENSKNGGGSVVTNAAQPEETSSSSVQSTVVTSASSTFSSSSSSSASVASATAKCRNRKRNVNKKRSFGVSLRSLVPFSLCDPEPIPCVCERRLVLSFFLFSGFILHYNSFVAHVRDSDSSTSQLSLRFSCAKGARRNRNRN</sequence>
<dbReference type="InterPro" id="IPR054497">
    <property type="entry name" value="LPMO_AA14"/>
</dbReference>
<dbReference type="Gene3D" id="2.70.50.70">
    <property type="match status" value="1"/>
</dbReference>
<feature type="compositionally biased region" description="Low complexity" evidence="12">
    <location>
        <begin position="332"/>
        <end position="359"/>
    </location>
</feature>
<evidence type="ECO:0000256" key="2">
    <source>
        <dbReference type="ARBA" id="ARBA00004613"/>
    </source>
</evidence>
<gene>
    <name evidence="14" type="ORF">PNOK_0834900</name>
</gene>
<evidence type="ECO:0000256" key="3">
    <source>
        <dbReference type="ARBA" id="ARBA00022525"/>
    </source>
</evidence>
<feature type="signal peptide" evidence="13">
    <location>
        <begin position="1"/>
        <end position="22"/>
    </location>
</feature>
<keyword evidence="10" id="KW-0325">Glycoprotein</keyword>
<reference evidence="14 15" key="1">
    <citation type="journal article" date="2017" name="Mol. Ecol.">
        <title>Comparative and population genomic landscape of Phellinus noxius: A hypervariable fungus causing root rot in trees.</title>
        <authorList>
            <person name="Chung C.L."/>
            <person name="Lee T.J."/>
            <person name="Akiba M."/>
            <person name="Lee H.H."/>
            <person name="Kuo T.H."/>
            <person name="Liu D."/>
            <person name="Ke H.M."/>
            <person name="Yokoi T."/>
            <person name="Roa M.B."/>
            <person name="Lu M.J."/>
            <person name="Chang Y.Y."/>
            <person name="Ann P.J."/>
            <person name="Tsai J.N."/>
            <person name="Chen C.Y."/>
            <person name="Tzean S.S."/>
            <person name="Ota Y."/>
            <person name="Hattori T."/>
            <person name="Sahashi N."/>
            <person name="Liou R.F."/>
            <person name="Kikuchi T."/>
            <person name="Tsai I.J."/>
        </authorList>
    </citation>
    <scope>NUCLEOTIDE SEQUENCE [LARGE SCALE GENOMIC DNA]</scope>
    <source>
        <strain evidence="14 15">FFPRI411160</strain>
    </source>
</reference>
<dbReference type="GO" id="GO:0004497">
    <property type="term" value="F:monooxygenase activity"/>
    <property type="evidence" value="ECO:0007669"/>
    <property type="project" value="UniProtKB-KW"/>
</dbReference>
<evidence type="ECO:0000256" key="12">
    <source>
        <dbReference type="SAM" id="MobiDB-lite"/>
    </source>
</evidence>